<dbReference type="Pfam" id="PF14111">
    <property type="entry name" value="DUF4283"/>
    <property type="match status" value="1"/>
</dbReference>
<reference evidence="2" key="1">
    <citation type="journal article" date="2023" name="Plant J.">
        <title>Genome sequences and population genomics provide insights into the demographic history, inbreeding, and mutation load of two 'living fossil' tree species of Dipteronia.</title>
        <authorList>
            <person name="Feng Y."/>
            <person name="Comes H.P."/>
            <person name="Chen J."/>
            <person name="Zhu S."/>
            <person name="Lu R."/>
            <person name="Zhang X."/>
            <person name="Li P."/>
            <person name="Qiu J."/>
            <person name="Olsen K.M."/>
            <person name="Qiu Y."/>
        </authorList>
    </citation>
    <scope>NUCLEOTIDE SEQUENCE</scope>
    <source>
        <strain evidence="2">NBL</strain>
    </source>
</reference>
<evidence type="ECO:0000259" key="1">
    <source>
        <dbReference type="Pfam" id="PF14111"/>
    </source>
</evidence>
<dbReference type="AlphaFoldDB" id="A0AAE0A5U9"/>
<evidence type="ECO:0000313" key="2">
    <source>
        <dbReference type="EMBL" id="KAK3204591.1"/>
    </source>
</evidence>
<organism evidence="2 3">
    <name type="scientific">Dipteronia sinensis</name>
    <dbReference type="NCBI Taxonomy" id="43782"/>
    <lineage>
        <taxon>Eukaryota</taxon>
        <taxon>Viridiplantae</taxon>
        <taxon>Streptophyta</taxon>
        <taxon>Embryophyta</taxon>
        <taxon>Tracheophyta</taxon>
        <taxon>Spermatophyta</taxon>
        <taxon>Magnoliopsida</taxon>
        <taxon>eudicotyledons</taxon>
        <taxon>Gunneridae</taxon>
        <taxon>Pentapetalae</taxon>
        <taxon>rosids</taxon>
        <taxon>malvids</taxon>
        <taxon>Sapindales</taxon>
        <taxon>Sapindaceae</taxon>
        <taxon>Hippocastanoideae</taxon>
        <taxon>Acereae</taxon>
        <taxon>Dipteronia</taxon>
    </lineage>
</organism>
<accession>A0AAE0A5U9</accession>
<feature type="domain" description="DUF4283" evidence="1">
    <location>
        <begin position="276"/>
        <end position="338"/>
    </location>
</feature>
<sequence>MMDSSSSMDPSPKHLSLPCLGSHPPFLETISSSISSVLPPIPSMKDCPLPSPHKVSSANVISFLKAKDSIKCNNVASKGEHCPSIKIILNTAINARNGKSALNGAIVAKAKGHCCTSQERFGKDEGTENQCNRSEKSVIGAHRPDQLQLVLSTSFGNVEKPASKGAACPSANVEGQIVQLEEVSSLRNSKLPHTKGIFVTLSLVNKNANNVIGHMPPLISENSVVSYSNVLKGAHHGPFMDIPTSRPMNLKYYQPFQSGNRKCVSPLMEVAEDGSKAWKNYLVGYFIEKKLTFSLVNNIAMLLWGNRGLQEVLANDKGFFFFKFSDDKACSNVLESGP</sequence>
<gene>
    <name evidence="2" type="ORF">Dsin_018637</name>
</gene>
<protein>
    <recommendedName>
        <fullName evidence="1">DUF4283 domain-containing protein</fullName>
    </recommendedName>
</protein>
<keyword evidence="3" id="KW-1185">Reference proteome</keyword>
<evidence type="ECO:0000313" key="3">
    <source>
        <dbReference type="Proteomes" id="UP001281410"/>
    </source>
</evidence>
<comment type="caution">
    <text evidence="2">The sequence shown here is derived from an EMBL/GenBank/DDBJ whole genome shotgun (WGS) entry which is preliminary data.</text>
</comment>
<name>A0AAE0A5U9_9ROSI</name>
<dbReference type="InterPro" id="IPR025558">
    <property type="entry name" value="DUF4283"/>
</dbReference>
<proteinExistence type="predicted"/>
<dbReference type="Proteomes" id="UP001281410">
    <property type="component" value="Unassembled WGS sequence"/>
</dbReference>
<dbReference type="EMBL" id="JANJYJ010000006">
    <property type="protein sequence ID" value="KAK3204591.1"/>
    <property type="molecule type" value="Genomic_DNA"/>
</dbReference>